<dbReference type="InterPro" id="IPR006448">
    <property type="entry name" value="Phage_term_ssu_P27"/>
</dbReference>
<dbReference type="EMBL" id="JACTVA010000018">
    <property type="protein sequence ID" value="MBC9207517.1"/>
    <property type="molecule type" value="Genomic_DNA"/>
</dbReference>
<proteinExistence type="predicted"/>
<name>A0ABR7RN49_9PROT</name>
<dbReference type="Pfam" id="PF05119">
    <property type="entry name" value="Terminase_4"/>
    <property type="match status" value="1"/>
</dbReference>
<dbReference type="RefSeq" id="WP_187784679.1">
    <property type="nucleotide sequence ID" value="NZ_JACTVA010000018.1"/>
</dbReference>
<dbReference type="Proteomes" id="UP000626026">
    <property type="component" value="Unassembled WGS sequence"/>
</dbReference>
<evidence type="ECO:0000313" key="2">
    <source>
        <dbReference type="EMBL" id="MBC9207517.1"/>
    </source>
</evidence>
<feature type="region of interest" description="Disordered" evidence="1">
    <location>
        <begin position="110"/>
        <end position="135"/>
    </location>
</feature>
<gene>
    <name evidence="2" type="ORF">IBL26_11790</name>
</gene>
<evidence type="ECO:0000256" key="1">
    <source>
        <dbReference type="SAM" id="MobiDB-lite"/>
    </source>
</evidence>
<reference evidence="2 3" key="1">
    <citation type="journal article" date="2013" name="Int. J. Syst. Evol. Microbiol.">
        <title>Roseomonas aerophila sp. nov., isolated from air.</title>
        <authorList>
            <person name="Kim S.J."/>
            <person name="Weon H.Y."/>
            <person name="Ahn J.H."/>
            <person name="Hong S.B."/>
            <person name="Seok S.J."/>
            <person name="Whang K.S."/>
            <person name="Kwon S.W."/>
        </authorList>
    </citation>
    <scope>NUCLEOTIDE SEQUENCE [LARGE SCALE GENOMIC DNA]</scope>
    <source>
        <strain evidence="2 3">NBRC 108923</strain>
    </source>
</reference>
<protein>
    <submittedName>
        <fullName evidence="2">Phage terminase small subunit P27 family</fullName>
    </submittedName>
</protein>
<sequence length="135" mass="14541">MKGRKPKLAVITGDVAPSGCPGAPSWLAAHARAEWSRAAPELHQRGLLSRDVQASLESYCVAVGTIRECEEAMQQDGRFIQTEKGPTMHPAFRIQSAAMREARLLASELGLTPHRKGGKQPDAPAVSDPWEGMLG</sequence>
<comment type="caution">
    <text evidence="2">The sequence shown here is derived from an EMBL/GenBank/DDBJ whole genome shotgun (WGS) entry which is preliminary data.</text>
</comment>
<accession>A0ABR7RN49</accession>
<organism evidence="2 3">
    <name type="scientific">Teichococcus aerophilus</name>
    <dbReference type="NCBI Taxonomy" id="1224513"/>
    <lineage>
        <taxon>Bacteria</taxon>
        <taxon>Pseudomonadati</taxon>
        <taxon>Pseudomonadota</taxon>
        <taxon>Alphaproteobacteria</taxon>
        <taxon>Acetobacterales</taxon>
        <taxon>Roseomonadaceae</taxon>
        <taxon>Roseomonas</taxon>
    </lineage>
</organism>
<dbReference type="NCBIfam" id="TIGR01558">
    <property type="entry name" value="sm_term_P27"/>
    <property type="match status" value="1"/>
</dbReference>
<keyword evidence="3" id="KW-1185">Reference proteome</keyword>
<evidence type="ECO:0000313" key="3">
    <source>
        <dbReference type="Proteomes" id="UP000626026"/>
    </source>
</evidence>